<dbReference type="InterPro" id="IPR000253">
    <property type="entry name" value="FHA_dom"/>
</dbReference>
<proteinExistence type="predicted"/>
<dbReference type="GO" id="GO:0005524">
    <property type="term" value="F:ATP binding"/>
    <property type="evidence" value="ECO:0007669"/>
    <property type="project" value="UniProtKB-KW"/>
</dbReference>
<dbReference type="PROSITE" id="PS50011">
    <property type="entry name" value="PROTEIN_KINASE_DOM"/>
    <property type="match status" value="1"/>
</dbReference>
<dbReference type="InterPro" id="IPR008984">
    <property type="entry name" value="SMAD_FHA_dom_sf"/>
</dbReference>
<dbReference type="Pfam" id="PF00498">
    <property type="entry name" value="FHA"/>
    <property type="match status" value="1"/>
</dbReference>
<dbReference type="CDD" id="cd00060">
    <property type="entry name" value="FHA"/>
    <property type="match status" value="1"/>
</dbReference>
<keyword evidence="8" id="KW-1185">Reference proteome</keyword>
<dbReference type="SUPFAM" id="SSF49879">
    <property type="entry name" value="SMAD/FHA domain"/>
    <property type="match status" value="1"/>
</dbReference>
<dbReference type="Proteomes" id="UP000326354">
    <property type="component" value="Chromosome"/>
</dbReference>
<dbReference type="AlphaFoldDB" id="A0A5S9F3N5"/>
<dbReference type="PANTHER" id="PTHR24349">
    <property type="entry name" value="SERINE/THREONINE-PROTEIN KINASE"/>
    <property type="match status" value="1"/>
</dbReference>
<dbReference type="KEGG" id="uam:UABAM_02692"/>
<evidence type="ECO:0000313" key="7">
    <source>
        <dbReference type="EMBL" id="BBM84333.1"/>
    </source>
</evidence>
<dbReference type="SUPFAM" id="SSF56112">
    <property type="entry name" value="Protein kinase-like (PK-like)"/>
    <property type="match status" value="1"/>
</dbReference>
<keyword evidence="1" id="KW-0808">Transferase</keyword>
<evidence type="ECO:0000259" key="6">
    <source>
        <dbReference type="PROSITE" id="PS50011"/>
    </source>
</evidence>
<dbReference type="SMART" id="SM00220">
    <property type="entry name" value="S_TKc"/>
    <property type="match status" value="1"/>
</dbReference>
<dbReference type="Pfam" id="PF00069">
    <property type="entry name" value="Pkinase"/>
    <property type="match status" value="1"/>
</dbReference>
<keyword evidence="3 7" id="KW-0418">Kinase</keyword>
<feature type="domain" description="FHA" evidence="5">
    <location>
        <begin position="435"/>
        <end position="483"/>
    </location>
</feature>
<evidence type="ECO:0000259" key="5">
    <source>
        <dbReference type="PROSITE" id="PS50006"/>
    </source>
</evidence>
<dbReference type="Gene3D" id="1.10.510.10">
    <property type="entry name" value="Transferase(Phosphotransferase) domain 1"/>
    <property type="match status" value="1"/>
</dbReference>
<keyword evidence="2" id="KW-0547">Nucleotide-binding</keyword>
<dbReference type="SMART" id="SM00240">
    <property type="entry name" value="FHA"/>
    <property type="match status" value="1"/>
</dbReference>
<dbReference type="InterPro" id="IPR000719">
    <property type="entry name" value="Prot_kinase_dom"/>
</dbReference>
<name>A0A5S9F3N5_UABAM</name>
<dbReference type="Gene3D" id="2.60.200.20">
    <property type="match status" value="1"/>
</dbReference>
<dbReference type="RefSeq" id="WP_173013298.1">
    <property type="nucleotide sequence ID" value="NZ_AP019860.1"/>
</dbReference>
<dbReference type="EMBL" id="AP019860">
    <property type="protein sequence ID" value="BBM84333.1"/>
    <property type="molecule type" value="Genomic_DNA"/>
</dbReference>
<feature type="domain" description="Protein kinase" evidence="6">
    <location>
        <begin position="119"/>
        <end position="402"/>
    </location>
</feature>
<evidence type="ECO:0000256" key="4">
    <source>
        <dbReference type="ARBA" id="ARBA00022840"/>
    </source>
</evidence>
<sequence length="514" mass="58970">MDYEAFHCRIDIIRNVPDTLRNRDAFVSTFEKFFTRTPTSFISVGSASKSSIIIDHIDPVHCSFNFQQDSLFIKTMAETTVVHNDKEIILKKDDLFTLPFNPNELIDFYTLLEWKIIIHPYVEISGIVTLEEAVEKESVENYLNAKYDDVKKLEENNRYLIYRIGSDRVAKILHPYHNKNKLNVDHFFQAAKQISDIQNELLCEVKAAYSDLPHVVLDFFAGDTLANYLAKKGRTGYREAFLVTKKIAEFLKVTRERNYVCKTLSLNNILCAGSKKIKFTGFNTEGLSIAEDSLDIFYMSPEFIRDEEVSFPCDIFSLGVITYRLISGKFPFSDVQEYKNYIAQGKSLSKADLERSSSYITPQIASFLELMLAFDPGRRPTPSGVLDWLKDIYDIKLWHYVLNMHEENVFFGLQVISSVKPIRGEICVIQNNKTSIIGRSADINIPGDFRISRQHTKITLDNGVCILEDLGSSNGTKIDGEKISERKIENGTSFLIGETVLCFWDFQKLRDQRL</sequence>
<dbReference type="PROSITE" id="PS50006">
    <property type="entry name" value="FHA_DOMAIN"/>
    <property type="match status" value="1"/>
</dbReference>
<evidence type="ECO:0000313" key="8">
    <source>
        <dbReference type="Proteomes" id="UP000326354"/>
    </source>
</evidence>
<dbReference type="InterPro" id="IPR011009">
    <property type="entry name" value="Kinase-like_dom_sf"/>
</dbReference>
<gene>
    <name evidence="7" type="ORF">UABAM_02692</name>
</gene>
<reference evidence="7 8" key="1">
    <citation type="submission" date="2019-08" db="EMBL/GenBank/DDBJ databases">
        <title>Complete genome sequence of Candidatus Uab amorphum.</title>
        <authorList>
            <person name="Shiratori T."/>
            <person name="Suzuki S."/>
            <person name="Kakizawa Y."/>
            <person name="Ishida K."/>
        </authorList>
    </citation>
    <scope>NUCLEOTIDE SEQUENCE [LARGE SCALE GENOMIC DNA]</scope>
    <source>
        <strain evidence="7 8">SRT547</strain>
    </source>
</reference>
<evidence type="ECO:0000256" key="1">
    <source>
        <dbReference type="ARBA" id="ARBA00022679"/>
    </source>
</evidence>
<keyword evidence="4" id="KW-0067">ATP-binding</keyword>
<dbReference type="InterPro" id="IPR050205">
    <property type="entry name" value="CDPK_Ser/Thr_kinases"/>
</dbReference>
<protein>
    <submittedName>
        <fullName evidence="7">Serine/threonine-protein kinases PknA</fullName>
    </submittedName>
</protein>
<dbReference type="GO" id="GO:0004672">
    <property type="term" value="F:protein kinase activity"/>
    <property type="evidence" value="ECO:0007669"/>
    <property type="project" value="InterPro"/>
</dbReference>
<accession>A0A5S9F3N5</accession>
<evidence type="ECO:0000256" key="2">
    <source>
        <dbReference type="ARBA" id="ARBA00022741"/>
    </source>
</evidence>
<organism evidence="7 8">
    <name type="scientific">Uabimicrobium amorphum</name>
    <dbReference type="NCBI Taxonomy" id="2596890"/>
    <lineage>
        <taxon>Bacteria</taxon>
        <taxon>Pseudomonadati</taxon>
        <taxon>Planctomycetota</taxon>
        <taxon>Candidatus Uabimicrobiia</taxon>
        <taxon>Candidatus Uabimicrobiales</taxon>
        <taxon>Candidatus Uabimicrobiaceae</taxon>
        <taxon>Candidatus Uabimicrobium</taxon>
    </lineage>
</organism>
<evidence type="ECO:0000256" key="3">
    <source>
        <dbReference type="ARBA" id="ARBA00022777"/>
    </source>
</evidence>